<dbReference type="InterPro" id="IPR010872">
    <property type="entry name" value="MDMPI_C-term_domain"/>
</dbReference>
<dbReference type="Pfam" id="PF11716">
    <property type="entry name" value="MDMPI_N"/>
    <property type="match status" value="1"/>
</dbReference>
<dbReference type="Proteomes" id="UP000676325">
    <property type="component" value="Unassembled WGS sequence"/>
</dbReference>
<comment type="caution">
    <text evidence="3">The sequence shown here is derived from an EMBL/GenBank/DDBJ whole genome shotgun (WGS) entry which is preliminary data.</text>
</comment>
<evidence type="ECO:0000259" key="2">
    <source>
        <dbReference type="Pfam" id="PF11716"/>
    </source>
</evidence>
<dbReference type="SUPFAM" id="SSF109854">
    <property type="entry name" value="DinB/YfiT-like putative metalloenzymes"/>
    <property type="match status" value="1"/>
</dbReference>
<dbReference type="Pfam" id="PF07398">
    <property type="entry name" value="MDMPI_C"/>
    <property type="match status" value="1"/>
</dbReference>
<dbReference type="PANTHER" id="PTHR40758:SF1">
    <property type="entry name" value="CONSERVED PROTEIN"/>
    <property type="match status" value="1"/>
</dbReference>
<sequence length="268" mass="29685">MQTVKTKRDKDAYFARLRGHLEHEFRLLRAALTVADPAERVPSCPAWTAADLALHVAHTYLHKVLAIREGALPEDWPPPGLDPSPLVALDEAYAALIETFEAHRHGDAAATWYGPDQTVGFWIRRMCHESAVHRVDAELVAGLELAPIPEDIAQDGVDEFLTLFLAFMSEVWPDHYAEALADADPRPVAIAAGHRAWTVTAKPEGVSVGEFLVPDESAYVRNEAARISGEPGEMLLWLWGRMDDRVVRSTGDPKLAAQFAEIRKRGTQ</sequence>
<protein>
    <submittedName>
        <fullName evidence="3">Maleylpyruvate isomerase family mycothiol-dependent enzyme</fullName>
    </submittedName>
</protein>
<feature type="domain" description="Mycothiol-dependent maleylpyruvate isomerase metal-binding" evidence="2">
    <location>
        <begin position="21"/>
        <end position="137"/>
    </location>
</feature>
<proteinExistence type="predicted"/>
<evidence type="ECO:0000313" key="4">
    <source>
        <dbReference type="Proteomes" id="UP000676325"/>
    </source>
</evidence>
<organism evidence="3 4">
    <name type="scientific">Actinospica acidithermotolerans</name>
    <dbReference type="NCBI Taxonomy" id="2828514"/>
    <lineage>
        <taxon>Bacteria</taxon>
        <taxon>Bacillati</taxon>
        <taxon>Actinomycetota</taxon>
        <taxon>Actinomycetes</taxon>
        <taxon>Catenulisporales</taxon>
        <taxon>Actinospicaceae</taxon>
        <taxon>Actinospica</taxon>
    </lineage>
</organism>
<evidence type="ECO:0000259" key="1">
    <source>
        <dbReference type="Pfam" id="PF07398"/>
    </source>
</evidence>
<accession>A0A941E762</accession>
<dbReference type="AlphaFoldDB" id="A0A941E762"/>
<dbReference type="GO" id="GO:0016853">
    <property type="term" value="F:isomerase activity"/>
    <property type="evidence" value="ECO:0007669"/>
    <property type="project" value="UniProtKB-KW"/>
</dbReference>
<dbReference type="EMBL" id="JAGSOH010000015">
    <property type="protein sequence ID" value="MBR7826306.1"/>
    <property type="molecule type" value="Genomic_DNA"/>
</dbReference>
<dbReference type="RefSeq" id="WP_212517452.1">
    <property type="nucleotide sequence ID" value="NZ_JAGSOH010000015.1"/>
</dbReference>
<feature type="domain" description="MDMPI C-terminal" evidence="1">
    <location>
        <begin position="151"/>
        <end position="257"/>
    </location>
</feature>
<keyword evidence="3" id="KW-0413">Isomerase</keyword>
<dbReference type="InterPro" id="IPR024344">
    <property type="entry name" value="MDMPI_metal-binding"/>
</dbReference>
<gene>
    <name evidence="3" type="ORF">KDK95_08340</name>
</gene>
<dbReference type="GO" id="GO:0046872">
    <property type="term" value="F:metal ion binding"/>
    <property type="evidence" value="ECO:0007669"/>
    <property type="project" value="InterPro"/>
</dbReference>
<evidence type="ECO:0000313" key="3">
    <source>
        <dbReference type="EMBL" id="MBR7826306.1"/>
    </source>
</evidence>
<reference evidence="3" key="1">
    <citation type="submission" date="2021-04" db="EMBL/GenBank/DDBJ databases">
        <title>Genome based classification of Actinospica acidithermotolerans sp. nov., an actinobacterium isolated from an Indonesian hot spring.</title>
        <authorList>
            <person name="Kusuma A.B."/>
            <person name="Putra K.E."/>
            <person name="Nafisah S."/>
            <person name="Loh J."/>
            <person name="Nouioui I."/>
            <person name="Goodfellow M."/>
        </authorList>
    </citation>
    <scope>NUCLEOTIDE SEQUENCE</scope>
    <source>
        <strain evidence="3">MGRD01-02</strain>
    </source>
</reference>
<name>A0A941E762_9ACTN</name>
<dbReference type="GO" id="GO:0005886">
    <property type="term" value="C:plasma membrane"/>
    <property type="evidence" value="ECO:0007669"/>
    <property type="project" value="TreeGrafter"/>
</dbReference>
<dbReference type="InterPro" id="IPR034660">
    <property type="entry name" value="DinB/YfiT-like"/>
</dbReference>
<keyword evidence="4" id="KW-1185">Reference proteome</keyword>
<dbReference type="PANTHER" id="PTHR40758">
    <property type="entry name" value="CONSERVED PROTEIN"/>
    <property type="match status" value="1"/>
</dbReference>